<proteinExistence type="predicted"/>
<protein>
    <submittedName>
        <fullName evidence="1">Uncharacterized protein</fullName>
    </submittedName>
</protein>
<dbReference type="Proteomes" id="UP001060085">
    <property type="component" value="Linkage Group LG06"/>
</dbReference>
<sequence length="263" mass="28606">MITLENPLAGAASKSLKSTLIIRLSVADSCILVLKWLKNRFVEGQRLDHVAGLLEIRNRRGLGLIPGTAIGYQKYCKNFVQSVLGYNPGPCLLLGGLEAAWMFLVQRKCHMAEMKGVGSLLLGEEGIVLEGENCGEVECGFVKVECVIWERGAIVVGLVLSPVAGDLMVDSPLMRGMVILPATVREVAVVVGSASGLMMKGDSQHYREKRKRRVCLRDEKSLCCEGDYKEISSSASLVIVNLRVFGPGLNPFSPYNLGNHSSR</sequence>
<dbReference type="EMBL" id="CM044706">
    <property type="protein sequence ID" value="KAI5656666.1"/>
    <property type="molecule type" value="Genomic_DNA"/>
</dbReference>
<name>A0ACC0A7C2_CATRO</name>
<organism evidence="1 2">
    <name type="scientific">Catharanthus roseus</name>
    <name type="common">Madagascar periwinkle</name>
    <name type="synonym">Vinca rosea</name>
    <dbReference type="NCBI Taxonomy" id="4058"/>
    <lineage>
        <taxon>Eukaryota</taxon>
        <taxon>Viridiplantae</taxon>
        <taxon>Streptophyta</taxon>
        <taxon>Embryophyta</taxon>
        <taxon>Tracheophyta</taxon>
        <taxon>Spermatophyta</taxon>
        <taxon>Magnoliopsida</taxon>
        <taxon>eudicotyledons</taxon>
        <taxon>Gunneridae</taxon>
        <taxon>Pentapetalae</taxon>
        <taxon>asterids</taxon>
        <taxon>lamiids</taxon>
        <taxon>Gentianales</taxon>
        <taxon>Apocynaceae</taxon>
        <taxon>Rauvolfioideae</taxon>
        <taxon>Vinceae</taxon>
        <taxon>Catharanthinae</taxon>
        <taxon>Catharanthus</taxon>
    </lineage>
</organism>
<accession>A0ACC0A7C2</accession>
<comment type="caution">
    <text evidence="1">The sequence shown here is derived from an EMBL/GenBank/DDBJ whole genome shotgun (WGS) entry which is preliminary data.</text>
</comment>
<gene>
    <name evidence="1" type="ORF">M9H77_25459</name>
</gene>
<evidence type="ECO:0000313" key="2">
    <source>
        <dbReference type="Proteomes" id="UP001060085"/>
    </source>
</evidence>
<reference evidence="2" key="1">
    <citation type="journal article" date="2023" name="Nat. Plants">
        <title>Single-cell RNA sequencing provides a high-resolution roadmap for understanding the multicellular compartmentation of specialized metabolism.</title>
        <authorList>
            <person name="Sun S."/>
            <person name="Shen X."/>
            <person name="Li Y."/>
            <person name="Li Y."/>
            <person name="Wang S."/>
            <person name="Li R."/>
            <person name="Zhang H."/>
            <person name="Shen G."/>
            <person name="Guo B."/>
            <person name="Wei J."/>
            <person name="Xu J."/>
            <person name="St-Pierre B."/>
            <person name="Chen S."/>
            <person name="Sun C."/>
        </authorList>
    </citation>
    <scope>NUCLEOTIDE SEQUENCE [LARGE SCALE GENOMIC DNA]</scope>
</reference>
<evidence type="ECO:0000313" key="1">
    <source>
        <dbReference type="EMBL" id="KAI5656666.1"/>
    </source>
</evidence>
<keyword evidence="2" id="KW-1185">Reference proteome</keyword>